<dbReference type="EMBL" id="CYXN01000001">
    <property type="protein sequence ID" value="CUM68761.1"/>
    <property type="molecule type" value="Genomic_DNA"/>
</dbReference>
<feature type="region of interest" description="Disordered" evidence="1">
    <location>
        <begin position="1"/>
        <end position="24"/>
    </location>
</feature>
<dbReference type="AlphaFoldDB" id="A0A173QT75"/>
<evidence type="ECO:0000256" key="1">
    <source>
        <dbReference type="SAM" id="MobiDB-lite"/>
    </source>
</evidence>
<reference evidence="2 3" key="1">
    <citation type="submission" date="2015-09" db="EMBL/GenBank/DDBJ databases">
        <authorList>
            <consortium name="Pathogen Informatics"/>
        </authorList>
    </citation>
    <scope>NUCLEOTIDE SEQUENCE [LARGE SCALE GENOMIC DNA]</scope>
    <source>
        <strain evidence="2 3">2789STDY5834970</strain>
    </source>
</reference>
<evidence type="ECO:0000313" key="3">
    <source>
        <dbReference type="Proteomes" id="UP000095649"/>
    </source>
</evidence>
<proteinExistence type="predicted"/>
<dbReference type="Proteomes" id="UP000095649">
    <property type="component" value="Unassembled WGS sequence"/>
</dbReference>
<accession>A0A173QT75</accession>
<dbReference type="RefSeq" id="WP_055184222.1">
    <property type="nucleotide sequence ID" value="NZ_CYXN01000001.1"/>
</dbReference>
<protein>
    <submittedName>
        <fullName evidence="2">Uncharacterized protein</fullName>
    </submittedName>
</protein>
<sequence>MVTSDKTGDEDTEGAINELADDLLKDDSESVTDALEQALESVRAKDAQEELDRLLRAGKSLSSMKSKITAVCKPEYVAGSEYDRTQLNEMLLALRDADNNPLYTQKTLDSWVSDAEKKSAEPVNDPWADLR</sequence>
<name>A0A173QT75_9FIRM</name>
<dbReference type="OrthoDB" id="1862330at2"/>
<organism evidence="2 3">
    <name type="scientific">Faecalibacterium prausnitzii</name>
    <dbReference type="NCBI Taxonomy" id="853"/>
    <lineage>
        <taxon>Bacteria</taxon>
        <taxon>Bacillati</taxon>
        <taxon>Bacillota</taxon>
        <taxon>Clostridia</taxon>
        <taxon>Eubacteriales</taxon>
        <taxon>Oscillospiraceae</taxon>
        <taxon>Faecalibacterium</taxon>
    </lineage>
</organism>
<gene>
    <name evidence="2" type="ORF">ERS852582_00020</name>
</gene>
<evidence type="ECO:0000313" key="2">
    <source>
        <dbReference type="EMBL" id="CUM68761.1"/>
    </source>
</evidence>